<evidence type="ECO:0000313" key="1">
    <source>
        <dbReference type="Proteomes" id="UP000492821"/>
    </source>
</evidence>
<organism evidence="1 2">
    <name type="scientific">Panagrellus redivivus</name>
    <name type="common">Microworm</name>
    <dbReference type="NCBI Taxonomy" id="6233"/>
    <lineage>
        <taxon>Eukaryota</taxon>
        <taxon>Metazoa</taxon>
        <taxon>Ecdysozoa</taxon>
        <taxon>Nematoda</taxon>
        <taxon>Chromadorea</taxon>
        <taxon>Rhabditida</taxon>
        <taxon>Tylenchina</taxon>
        <taxon>Panagrolaimomorpha</taxon>
        <taxon>Panagrolaimoidea</taxon>
        <taxon>Panagrolaimidae</taxon>
        <taxon>Panagrellus</taxon>
    </lineage>
</organism>
<reference evidence="2" key="2">
    <citation type="submission" date="2020-10" db="UniProtKB">
        <authorList>
            <consortium name="WormBaseParasite"/>
        </authorList>
    </citation>
    <scope>IDENTIFICATION</scope>
</reference>
<evidence type="ECO:0000313" key="2">
    <source>
        <dbReference type="WBParaSite" id="Pan_g20163.t1"/>
    </source>
</evidence>
<keyword evidence="1" id="KW-1185">Reference proteome</keyword>
<sequence>MSLQSVSESFLLPEPESDYSDLSVPFSKILRMYGRSLPHHDRTLSGLDSITTEMSDDESIDFTTYSSSQETLSAVSTLVSDASGDFVESPGSLSAFSMFLSKSSRNGSVASSRGNAINFDQIHLFEPGIVDRCSSDRNEEGEPNAIPTVESCFHRFIRFVCCRAPEDTRNDA</sequence>
<dbReference type="AlphaFoldDB" id="A0A7E4VFA3"/>
<protein>
    <submittedName>
        <fullName evidence="2">Autophagy-related protein 13</fullName>
    </submittedName>
</protein>
<dbReference type="WBParaSite" id="Pan_g20163.t1">
    <property type="protein sequence ID" value="Pan_g20163.t1"/>
    <property type="gene ID" value="Pan_g20163"/>
</dbReference>
<reference evidence="1" key="1">
    <citation type="journal article" date="2013" name="Genetics">
        <title>The draft genome and transcriptome of Panagrellus redivivus are shaped by the harsh demands of a free-living lifestyle.</title>
        <authorList>
            <person name="Srinivasan J."/>
            <person name="Dillman A.R."/>
            <person name="Macchietto M.G."/>
            <person name="Heikkinen L."/>
            <person name="Lakso M."/>
            <person name="Fracchia K.M."/>
            <person name="Antoshechkin I."/>
            <person name="Mortazavi A."/>
            <person name="Wong G."/>
            <person name="Sternberg P.W."/>
        </authorList>
    </citation>
    <scope>NUCLEOTIDE SEQUENCE [LARGE SCALE GENOMIC DNA]</scope>
    <source>
        <strain evidence="1">MT8872</strain>
    </source>
</reference>
<accession>A0A7E4VFA3</accession>
<dbReference type="Proteomes" id="UP000492821">
    <property type="component" value="Unassembled WGS sequence"/>
</dbReference>
<name>A0A7E4VFA3_PANRE</name>
<proteinExistence type="predicted"/>